<name>A0A8C4QYT2_EPTBU</name>
<feature type="region of interest" description="Disordered" evidence="2">
    <location>
        <begin position="189"/>
        <end position="255"/>
    </location>
</feature>
<protein>
    <recommendedName>
        <fullName evidence="1">Pecanex-like protein</fullName>
    </recommendedName>
</protein>
<feature type="compositionally biased region" description="Polar residues" evidence="2">
    <location>
        <begin position="379"/>
        <end position="390"/>
    </location>
</feature>
<dbReference type="Ensembl" id="ENSEBUT00000023234.1">
    <property type="protein sequence ID" value="ENSEBUP00000022658.1"/>
    <property type="gene ID" value="ENSEBUG00000013958.1"/>
</dbReference>
<reference evidence="3" key="1">
    <citation type="submission" date="2025-08" db="UniProtKB">
        <authorList>
            <consortium name="Ensembl"/>
        </authorList>
    </citation>
    <scope>IDENTIFICATION</scope>
</reference>
<comment type="similarity">
    <text evidence="1">Belongs to the pecanex family.</text>
</comment>
<feature type="transmembrane region" description="Helical" evidence="1">
    <location>
        <begin position="60"/>
        <end position="77"/>
    </location>
</feature>
<reference evidence="3" key="2">
    <citation type="submission" date="2025-09" db="UniProtKB">
        <authorList>
            <consortium name="Ensembl"/>
        </authorList>
    </citation>
    <scope>IDENTIFICATION</scope>
</reference>
<dbReference type="InterPro" id="IPR039797">
    <property type="entry name" value="Pecanex"/>
</dbReference>
<feature type="compositionally biased region" description="Polar residues" evidence="2">
    <location>
        <begin position="734"/>
        <end position="746"/>
    </location>
</feature>
<evidence type="ECO:0000313" key="4">
    <source>
        <dbReference type="Proteomes" id="UP000694388"/>
    </source>
</evidence>
<feature type="region of interest" description="Disordered" evidence="2">
    <location>
        <begin position="639"/>
        <end position="671"/>
    </location>
</feature>
<feature type="transmembrane region" description="Helical" evidence="1">
    <location>
        <begin position="34"/>
        <end position="53"/>
    </location>
</feature>
<dbReference type="GeneTree" id="ENSGT00940000158735"/>
<evidence type="ECO:0000256" key="2">
    <source>
        <dbReference type="SAM" id="MobiDB-lite"/>
    </source>
</evidence>
<evidence type="ECO:0000313" key="3">
    <source>
        <dbReference type="Ensembl" id="ENSEBUP00000022658.1"/>
    </source>
</evidence>
<feature type="region of interest" description="Disordered" evidence="2">
    <location>
        <begin position="377"/>
        <end position="539"/>
    </location>
</feature>
<feature type="compositionally biased region" description="Basic and acidic residues" evidence="2">
    <location>
        <begin position="236"/>
        <end position="245"/>
    </location>
</feature>
<accession>A0A8C4QYT2</accession>
<dbReference type="GO" id="GO:0016020">
    <property type="term" value="C:membrane"/>
    <property type="evidence" value="ECO:0007669"/>
    <property type="project" value="UniProtKB-SubCell"/>
</dbReference>
<evidence type="ECO:0000256" key="1">
    <source>
        <dbReference type="RuleBase" id="RU367089"/>
    </source>
</evidence>
<dbReference type="Proteomes" id="UP000694388">
    <property type="component" value="Unplaced"/>
</dbReference>
<organism evidence="3 4">
    <name type="scientific">Eptatretus burgeri</name>
    <name type="common">Inshore hagfish</name>
    <dbReference type="NCBI Taxonomy" id="7764"/>
    <lineage>
        <taxon>Eukaryota</taxon>
        <taxon>Metazoa</taxon>
        <taxon>Chordata</taxon>
        <taxon>Craniata</taxon>
        <taxon>Vertebrata</taxon>
        <taxon>Cyclostomata</taxon>
        <taxon>Myxini</taxon>
        <taxon>Myxiniformes</taxon>
        <taxon>Myxinidae</taxon>
        <taxon>Eptatretinae</taxon>
        <taxon>Eptatretus</taxon>
    </lineage>
</organism>
<keyword evidence="1" id="KW-1133">Transmembrane helix</keyword>
<sequence>MGSQALQFLRQGLWASLSGGWYFDPHQSKFTNTFHLYVWLFLVCFPFTLYLVLPASMAAAAIYCGVVGAFFVVVKFVNYQLHLMFDCGELVEKNSIEMRDLTPTAPAIPVEVEVAPDVPAEENCTECRSGRSDPSRESTSGSGRKVEMVELHNEGIPSARHDSCSSYAGKDDSQQIEGSFSAEPMVTLKEPNLNDKPSLPTPPSCDLAGISHGSNSSSSEKHAPLPSVLPGNEPLCKAEDGKEQQTPDAEPSCGHAAGPVACCKEGEAPRASLSEFLDASGFEAVGSRELDRVGDRRGVCSSISVEDSLTDATCGLGSILLFPEDLAQTARPESSQRMVESLETSDPLLSNVLPLAGTCTEVFDPDVTAAAFTVSATTDNTSQATECSHSQGGGSIKHNRRQKEKDRTRSSEIVARSGSERETNANPHSNRILADKNMPFQQPAWRDREDGVSYRSRHLPKMGSPGNAGLAESSSSEPVVGRAGWSSKTDVNGGKAGREEAQGPDVRPKAAHFLRRPPSRAGRKHKARHRRGGSFDVERLKTRNTGDYVAVLNGSTTKGDNRGADRGISAICGNNEYYDDDSSDLSSPSSGNSLFHDSSFNSTSSQSSPSVDSDSGLFPEPKLRIPGKRAASAKALAGVCSGSGRASVPKVPARRPPSHSLSHPPRRTPSMASAKTHARVLSMDTGGSGVVASATAATAGPQLGSSTAGAPGEAENPNDIAQDSCGSFADITDNAPSSHPINTSKSGLEKKDGEPLDEQSLLGRARLLELMTRSQLSGAVPSTWRELVTRSTIASSSGPGGWREELVTRSHSGWLELEEQGAAGGCKHFQEISNLLYLLQGLPFVKVCCLCSMKIIFFDLLSFLFLYPFPSFPSSLQYHSRRVRMATVLGDTAV</sequence>
<feature type="region of interest" description="Disordered" evidence="2">
    <location>
        <begin position="596"/>
        <end position="623"/>
    </location>
</feature>
<proteinExistence type="inferred from homology"/>
<dbReference type="PANTHER" id="PTHR12372:SF7">
    <property type="entry name" value="PROTEIN PECANEX"/>
    <property type="match status" value="1"/>
</dbReference>
<comment type="caution">
    <text evidence="1">Lacks conserved residue(s) required for the propagation of feature annotation.</text>
</comment>
<feature type="compositionally biased region" description="Basic residues" evidence="2">
    <location>
        <begin position="509"/>
        <end position="532"/>
    </location>
</feature>
<keyword evidence="1" id="KW-0472">Membrane</keyword>
<dbReference type="PANTHER" id="PTHR12372">
    <property type="entry name" value="PECANEX"/>
    <property type="match status" value="1"/>
</dbReference>
<feature type="compositionally biased region" description="Basic and acidic residues" evidence="2">
    <location>
        <begin position="144"/>
        <end position="173"/>
    </location>
</feature>
<keyword evidence="1" id="KW-0812">Transmembrane</keyword>
<feature type="compositionally biased region" description="Low complexity" evidence="2">
    <location>
        <begin position="596"/>
        <end position="615"/>
    </location>
</feature>
<keyword evidence="4" id="KW-1185">Reference proteome</keyword>
<feature type="region of interest" description="Disordered" evidence="2">
    <location>
        <begin position="121"/>
        <end position="175"/>
    </location>
</feature>
<dbReference type="AlphaFoldDB" id="A0A8C4QYT2"/>
<feature type="region of interest" description="Disordered" evidence="2">
    <location>
        <begin position="700"/>
        <end position="755"/>
    </location>
</feature>
<comment type="subcellular location">
    <subcellularLocation>
        <location evidence="1">Membrane</location>
        <topology evidence="1">Multi-pass membrane protein</topology>
    </subcellularLocation>
</comment>